<evidence type="ECO:0000313" key="2">
    <source>
        <dbReference type="EMBL" id="PZQ16465.1"/>
    </source>
</evidence>
<sequence length="140" mass="14791">MNKPPRWFTVVAVIALLWNLLGCVAFIGDLRLTAADIAQMPAEHQALYAARPAWAVAATAVAVFGGLLGCIALLMRKKWALPVFVLSLIGIVVQDIGLFVLADAVKLAGPVVAVLQGVVLVVAIGLVLLSRKSIGRGWIK</sequence>
<protein>
    <recommendedName>
        <fullName evidence="4">Sugar transporter</fullName>
    </recommendedName>
</protein>
<keyword evidence="1" id="KW-0812">Transmembrane</keyword>
<evidence type="ECO:0000256" key="1">
    <source>
        <dbReference type="SAM" id="Phobius"/>
    </source>
</evidence>
<proteinExistence type="predicted"/>
<organism evidence="2 3">
    <name type="scientific">Rhodanobacter denitrificans</name>
    <dbReference type="NCBI Taxonomy" id="666685"/>
    <lineage>
        <taxon>Bacteria</taxon>
        <taxon>Pseudomonadati</taxon>
        <taxon>Pseudomonadota</taxon>
        <taxon>Gammaproteobacteria</taxon>
        <taxon>Lysobacterales</taxon>
        <taxon>Rhodanobacteraceae</taxon>
        <taxon>Rhodanobacter</taxon>
    </lineage>
</organism>
<dbReference type="EMBL" id="QFPO01000005">
    <property type="protein sequence ID" value="PZQ16465.1"/>
    <property type="molecule type" value="Genomic_DNA"/>
</dbReference>
<feature type="transmembrane region" description="Helical" evidence="1">
    <location>
        <begin position="53"/>
        <end position="74"/>
    </location>
</feature>
<feature type="transmembrane region" description="Helical" evidence="1">
    <location>
        <begin position="107"/>
        <end position="130"/>
    </location>
</feature>
<feature type="transmembrane region" description="Helical" evidence="1">
    <location>
        <begin position="7"/>
        <end position="27"/>
    </location>
</feature>
<reference evidence="2 3" key="1">
    <citation type="submission" date="2017-08" db="EMBL/GenBank/DDBJ databases">
        <title>Infants hospitalized years apart are colonized by the same room-sourced microbial strains.</title>
        <authorList>
            <person name="Brooks B."/>
            <person name="Olm M.R."/>
            <person name="Firek B.A."/>
            <person name="Baker R."/>
            <person name="Thomas B.C."/>
            <person name="Morowitz M.J."/>
            <person name="Banfield J.F."/>
        </authorList>
    </citation>
    <scope>NUCLEOTIDE SEQUENCE [LARGE SCALE GENOMIC DNA]</scope>
    <source>
        <strain evidence="2">S2_005_003_R2_42</strain>
    </source>
</reference>
<name>A0A2W5KNI7_9GAMM</name>
<dbReference type="AlphaFoldDB" id="A0A2W5KNI7"/>
<keyword evidence="1" id="KW-1133">Transmembrane helix</keyword>
<evidence type="ECO:0000313" key="3">
    <source>
        <dbReference type="Proteomes" id="UP000249046"/>
    </source>
</evidence>
<dbReference type="Proteomes" id="UP000249046">
    <property type="component" value="Unassembled WGS sequence"/>
</dbReference>
<gene>
    <name evidence="2" type="ORF">DI564_07495</name>
</gene>
<keyword evidence="1" id="KW-0472">Membrane</keyword>
<comment type="caution">
    <text evidence="2">The sequence shown here is derived from an EMBL/GenBank/DDBJ whole genome shotgun (WGS) entry which is preliminary data.</text>
</comment>
<accession>A0A2W5KNI7</accession>
<feature type="transmembrane region" description="Helical" evidence="1">
    <location>
        <begin position="81"/>
        <end position="101"/>
    </location>
</feature>
<evidence type="ECO:0008006" key="4">
    <source>
        <dbReference type="Google" id="ProtNLM"/>
    </source>
</evidence>